<evidence type="ECO:0000313" key="3">
    <source>
        <dbReference type="EMBL" id="APO82541.1"/>
    </source>
</evidence>
<dbReference type="Proteomes" id="UP000185146">
    <property type="component" value="Chromosome"/>
</dbReference>
<keyword evidence="1" id="KW-0472">Membrane</keyword>
<evidence type="ECO:0000313" key="4">
    <source>
        <dbReference type="Proteomes" id="UP000185146"/>
    </source>
</evidence>
<evidence type="ECO:0000259" key="2">
    <source>
        <dbReference type="Pfam" id="PF25169"/>
    </source>
</evidence>
<keyword evidence="1" id="KW-1133">Transmembrane helix</keyword>
<proteinExistence type="predicted"/>
<sequence>MTSGRGLSRDGLDTAAPIEINSFLTRELCLVIQDRAELASRFLLDRDQPWPVCQLCGAALLLVRTHHRFFHFRHHPTIEGLIGWREYGLQLWRAWAMPLPAFLIAMALLLFFV</sequence>
<feature type="transmembrane region" description="Helical" evidence="1">
    <location>
        <begin position="94"/>
        <end position="112"/>
    </location>
</feature>
<accession>A0A1L5PQY9</accession>
<protein>
    <recommendedName>
        <fullName evidence="2">DUF7830 domain-containing protein</fullName>
    </recommendedName>
</protein>
<keyword evidence="1" id="KW-0812">Transmembrane</keyword>
<dbReference type="Pfam" id="PF25169">
    <property type="entry name" value="DUF7830"/>
    <property type="match status" value="1"/>
</dbReference>
<reference evidence="3 4" key="1">
    <citation type="submission" date="2016-12" db="EMBL/GenBank/DDBJ databases">
        <title>Draft Genome Sequence of Mercury Resistant Pseudomonas DRA525.</title>
        <authorList>
            <person name="Drace K.M."/>
        </authorList>
    </citation>
    <scope>NUCLEOTIDE SEQUENCE [LARGE SCALE GENOMIC DNA]</scope>
    <source>
        <strain evidence="3 4">DRA525</strain>
    </source>
</reference>
<evidence type="ECO:0000256" key="1">
    <source>
        <dbReference type="SAM" id="Phobius"/>
    </source>
</evidence>
<name>A0A1L5PQY9_PSEPU</name>
<dbReference type="EMBL" id="CP018743">
    <property type="protein sequence ID" value="APO82541.1"/>
    <property type="molecule type" value="Genomic_DNA"/>
</dbReference>
<organism evidence="3 4">
    <name type="scientific">Pseudomonas putida</name>
    <name type="common">Arthrobacter siderocapsulatus</name>
    <dbReference type="NCBI Taxonomy" id="303"/>
    <lineage>
        <taxon>Bacteria</taxon>
        <taxon>Pseudomonadati</taxon>
        <taxon>Pseudomonadota</taxon>
        <taxon>Gammaproteobacteria</taxon>
        <taxon>Pseudomonadales</taxon>
        <taxon>Pseudomonadaceae</taxon>
        <taxon>Pseudomonas</taxon>
    </lineage>
</organism>
<dbReference type="InterPro" id="IPR057152">
    <property type="entry name" value="DUF7830"/>
</dbReference>
<feature type="domain" description="DUF7830" evidence="2">
    <location>
        <begin position="18"/>
        <end position="77"/>
    </location>
</feature>
<dbReference type="AlphaFoldDB" id="A0A1L5PQY9"/>
<gene>
    <name evidence="3" type="ORF">BL240_14200</name>
</gene>